<evidence type="ECO:0000313" key="2">
    <source>
        <dbReference type="EMBL" id="SCU96799.1"/>
    </source>
</evidence>
<dbReference type="SUPFAM" id="SSF51735">
    <property type="entry name" value="NAD(P)-binding Rossmann-fold domains"/>
    <property type="match status" value="1"/>
</dbReference>
<proteinExistence type="predicted"/>
<keyword evidence="3" id="KW-1185">Reference proteome</keyword>
<evidence type="ECO:0000256" key="1">
    <source>
        <dbReference type="ARBA" id="ARBA00023002"/>
    </source>
</evidence>
<protein>
    <submittedName>
        <fullName evidence="2">LAME_0F17480g1_1</fullName>
    </submittedName>
</protein>
<evidence type="ECO:0000313" key="3">
    <source>
        <dbReference type="Proteomes" id="UP000191144"/>
    </source>
</evidence>
<gene>
    <name evidence="2" type="ORF">LAME_0F17480G</name>
</gene>
<dbReference type="GO" id="GO:0016491">
    <property type="term" value="F:oxidoreductase activity"/>
    <property type="evidence" value="ECO:0007669"/>
    <property type="project" value="UniProtKB-KW"/>
</dbReference>
<dbReference type="Pfam" id="PF00106">
    <property type="entry name" value="adh_short"/>
    <property type="match status" value="1"/>
</dbReference>
<reference evidence="3" key="1">
    <citation type="submission" date="2016-03" db="EMBL/GenBank/DDBJ databases">
        <authorList>
            <person name="Devillers Hugo."/>
        </authorList>
    </citation>
    <scope>NUCLEOTIDE SEQUENCE [LARGE SCALE GENOMIC DNA]</scope>
</reference>
<dbReference type="AlphaFoldDB" id="A0A1G4K069"/>
<organism evidence="2 3">
    <name type="scientific">Lachancea meyersii CBS 8951</name>
    <dbReference type="NCBI Taxonomy" id="1266667"/>
    <lineage>
        <taxon>Eukaryota</taxon>
        <taxon>Fungi</taxon>
        <taxon>Dikarya</taxon>
        <taxon>Ascomycota</taxon>
        <taxon>Saccharomycotina</taxon>
        <taxon>Saccharomycetes</taxon>
        <taxon>Saccharomycetales</taxon>
        <taxon>Saccharomycetaceae</taxon>
        <taxon>Lachancea</taxon>
    </lineage>
</organism>
<dbReference type="InterPro" id="IPR052228">
    <property type="entry name" value="Sec_Metab_Biosynth_Oxidored"/>
</dbReference>
<dbReference type="InterPro" id="IPR002347">
    <property type="entry name" value="SDR_fam"/>
</dbReference>
<dbReference type="PANTHER" id="PTHR47534:SF3">
    <property type="entry name" value="ALCOHOL DEHYDROGENASE-LIKE C-TERMINAL DOMAIN-CONTAINING PROTEIN"/>
    <property type="match status" value="1"/>
</dbReference>
<dbReference type="OrthoDB" id="2898509at2759"/>
<keyword evidence="1" id="KW-0560">Oxidoreductase</keyword>
<sequence length="299" mass="33339">MTFGLKVVKKLQWTNVPIDKLDLKAMKVAIVGGTGGIGQGFSRMFDSRGANVTVVGRTFRDDDLENVHFIKADLELMSEAKRVSKELAKLPLDMVIFTNGIFAATTRQRTSEGLERDMAVSYLSRLVIIRNLLPTLAETHTHMLKRPRVFVVGYPGTGELGTVEDLNSEGKYSVMQTHMNTVAGNEALVLDSARRYPEIGVYGLNPGLIKTNIRSNLLGANSWKSWIIESIIGFWCQSTEDYARRMLPMMVSSDLDAYNPAFFNNKAQAVESQKFTEPYVEKFIGKSEELLEKSGVSLD</sequence>
<accession>A0A1G4K069</accession>
<dbReference type="EMBL" id="LT598477">
    <property type="protein sequence ID" value="SCU96799.1"/>
    <property type="molecule type" value="Genomic_DNA"/>
</dbReference>
<dbReference type="PANTHER" id="PTHR47534">
    <property type="entry name" value="YALI0E05731P"/>
    <property type="match status" value="1"/>
</dbReference>
<dbReference type="Proteomes" id="UP000191144">
    <property type="component" value="Chromosome F"/>
</dbReference>
<dbReference type="InterPro" id="IPR036291">
    <property type="entry name" value="NAD(P)-bd_dom_sf"/>
</dbReference>
<dbReference type="Gene3D" id="3.40.50.720">
    <property type="entry name" value="NAD(P)-binding Rossmann-like Domain"/>
    <property type="match status" value="1"/>
</dbReference>
<name>A0A1G4K069_9SACH</name>